<dbReference type="AlphaFoldDB" id="A0AAE3XKF3"/>
<dbReference type="EMBL" id="JAVDQD010000001">
    <property type="protein sequence ID" value="MDR6237376.1"/>
    <property type="molecule type" value="Genomic_DNA"/>
</dbReference>
<reference evidence="1" key="1">
    <citation type="submission" date="2023-07" db="EMBL/GenBank/DDBJ databases">
        <title>Genomic Encyclopedia of Type Strains, Phase IV (KMG-IV): sequencing the most valuable type-strain genomes for metagenomic binning, comparative biology and taxonomic classification.</title>
        <authorList>
            <person name="Goeker M."/>
        </authorList>
    </citation>
    <scope>NUCLEOTIDE SEQUENCE</scope>
    <source>
        <strain evidence="1">DSM 26174</strain>
    </source>
</reference>
<comment type="caution">
    <text evidence="1">The sequence shown here is derived from an EMBL/GenBank/DDBJ whole genome shotgun (WGS) entry which is preliminary data.</text>
</comment>
<sequence>MIKSHLCIGDEFKQNLLNYIRKNIVRSLQYALLALMTLTGMLDSIPEMSQEGDCVCSQSNYDCDTDASIRISKRYCLQQININKPLLNKVFKISKSHNDYFFNWYQYFVQVSIERPPALLLS</sequence>
<organism evidence="1 2">
    <name type="scientific">Aureibacter tunicatorum</name>
    <dbReference type="NCBI Taxonomy" id="866807"/>
    <lineage>
        <taxon>Bacteria</taxon>
        <taxon>Pseudomonadati</taxon>
        <taxon>Bacteroidota</taxon>
        <taxon>Cytophagia</taxon>
        <taxon>Cytophagales</taxon>
        <taxon>Persicobacteraceae</taxon>
        <taxon>Aureibacter</taxon>
    </lineage>
</organism>
<name>A0AAE3XKF3_9BACT</name>
<protein>
    <submittedName>
        <fullName evidence="1">Uncharacterized protein</fullName>
    </submittedName>
</protein>
<gene>
    <name evidence="1" type="ORF">HNQ88_000352</name>
</gene>
<dbReference type="Proteomes" id="UP001185092">
    <property type="component" value="Unassembled WGS sequence"/>
</dbReference>
<accession>A0AAE3XKF3</accession>
<evidence type="ECO:0000313" key="2">
    <source>
        <dbReference type="Proteomes" id="UP001185092"/>
    </source>
</evidence>
<proteinExistence type="predicted"/>
<dbReference type="RefSeq" id="WP_309936836.1">
    <property type="nucleotide sequence ID" value="NZ_AP025305.1"/>
</dbReference>
<evidence type="ECO:0000313" key="1">
    <source>
        <dbReference type="EMBL" id="MDR6237376.1"/>
    </source>
</evidence>
<keyword evidence="2" id="KW-1185">Reference proteome</keyword>